<sequence>MDIRKDYLRYNQLSGELHDLDIQDAKRIETVKKLVIVLESLRMMGNAELKYSALLKNKKFDPPDADDQEEEKDDTEDDVPKVKDNDKDGKEGQARQTTQTAQSTFERKYNHLLIEHNLTMNELEVIRKENEKLLLEVQLLQQSQQSHYRFLSHAKKASYSISDKYAMSDLEEIRKENQKLQLEVQQSSPLLSHSKVSSSSSAPHTGSLSSNQADDQSRPIKRQKVFEKSNFSTTPYLEKIIKHKDSLSHSSKSPALANILNTPSGLLDPTDKPSKKEKGRSERQRLRRGEDRKGEQELDSDEPPSSPPSTPSRSPFNVKRANKEIGIKFDLISDEEDAELNTNEKGKNLDSSRASSAVATHASNNSASESDLDSDSDDDIIDTPGSGSGSISDANPHRDQKAKPRSKNKVILKRKRKIVAGADDSFLDNDTVS</sequence>
<accession>A0A9W6Z0F1</accession>
<dbReference type="Proteomes" id="UP001165063">
    <property type="component" value="Unassembled WGS sequence"/>
</dbReference>
<feature type="compositionally biased region" description="Low complexity" evidence="1">
    <location>
        <begin position="187"/>
        <end position="201"/>
    </location>
</feature>
<feature type="compositionally biased region" description="Low complexity" evidence="1">
    <location>
        <begin position="382"/>
        <end position="393"/>
    </location>
</feature>
<proteinExistence type="predicted"/>
<feature type="compositionally biased region" description="Acidic residues" evidence="1">
    <location>
        <begin position="63"/>
        <end position="77"/>
    </location>
</feature>
<feature type="compositionally biased region" description="Polar residues" evidence="1">
    <location>
        <begin position="202"/>
        <end position="214"/>
    </location>
</feature>
<protein>
    <submittedName>
        <fullName evidence="2">Unnamed protein product</fullName>
    </submittedName>
</protein>
<keyword evidence="3" id="KW-1185">Reference proteome</keyword>
<evidence type="ECO:0000313" key="3">
    <source>
        <dbReference type="Proteomes" id="UP001165063"/>
    </source>
</evidence>
<feature type="compositionally biased region" description="Acidic residues" evidence="1">
    <location>
        <begin position="370"/>
        <end position="381"/>
    </location>
</feature>
<reference evidence="2" key="1">
    <citation type="submission" date="2023-04" db="EMBL/GenBank/DDBJ databases">
        <title>Ambrosiozyma monospora NBRC 1965.</title>
        <authorList>
            <person name="Ichikawa N."/>
            <person name="Sato H."/>
            <person name="Tonouchi N."/>
        </authorList>
    </citation>
    <scope>NUCLEOTIDE SEQUENCE</scope>
    <source>
        <strain evidence="2">NBRC 1965</strain>
    </source>
</reference>
<gene>
    <name evidence="2" type="ORF">Amon01_000573700</name>
</gene>
<dbReference type="AlphaFoldDB" id="A0A9W6Z0F1"/>
<dbReference type="EMBL" id="BSXU01003299">
    <property type="protein sequence ID" value="GMG39918.1"/>
    <property type="molecule type" value="Genomic_DNA"/>
</dbReference>
<feature type="compositionally biased region" description="Basic residues" evidence="1">
    <location>
        <begin position="403"/>
        <end position="414"/>
    </location>
</feature>
<feature type="region of interest" description="Disordered" evidence="1">
    <location>
        <begin position="184"/>
        <end position="227"/>
    </location>
</feature>
<feature type="region of interest" description="Disordered" evidence="1">
    <location>
        <begin position="60"/>
        <end position="102"/>
    </location>
</feature>
<evidence type="ECO:0000313" key="2">
    <source>
        <dbReference type="EMBL" id="GMG39918.1"/>
    </source>
</evidence>
<feature type="compositionally biased region" description="Basic and acidic residues" evidence="1">
    <location>
        <begin position="78"/>
        <end position="93"/>
    </location>
</feature>
<evidence type="ECO:0000256" key="1">
    <source>
        <dbReference type="SAM" id="MobiDB-lite"/>
    </source>
</evidence>
<feature type="compositionally biased region" description="Polar residues" evidence="1">
    <location>
        <begin position="351"/>
        <end position="367"/>
    </location>
</feature>
<feature type="compositionally biased region" description="Basic and acidic residues" evidence="1">
    <location>
        <begin position="269"/>
        <end position="296"/>
    </location>
</feature>
<feature type="region of interest" description="Disordered" evidence="1">
    <location>
        <begin position="246"/>
        <end position="414"/>
    </location>
</feature>
<organism evidence="2 3">
    <name type="scientific">Ambrosiozyma monospora</name>
    <name type="common">Yeast</name>
    <name type="synonym">Endomycopsis monosporus</name>
    <dbReference type="NCBI Taxonomy" id="43982"/>
    <lineage>
        <taxon>Eukaryota</taxon>
        <taxon>Fungi</taxon>
        <taxon>Dikarya</taxon>
        <taxon>Ascomycota</taxon>
        <taxon>Saccharomycotina</taxon>
        <taxon>Pichiomycetes</taxon>
        <taxon>Pichiales</taxon>
        <taxon>Pichiaceae</taxon>
        <taxon>Ambrosiozyma</taxon>
    </lineage>
</organism>
<comment type="caution">
    <text evidence="2">The sequence shown here is derived from an EMBL/GenBank/DDBJ whole genome shotgun (WGS) entry which is preliminary data.</text>
</comment>
<name>A0A9W6Z0F1_AMBMO</name>